<organism evidence="1">
    <name type="scientific">marine metagenome</name>
    <dbReference type="NCBI Taxonomy" id="408172"/>
    <lineage>
        <taxon>unclassified sequences</taxon>
        <taxon>metagenomes</taxon>
        <taxon>ecological metagenomes</taxon>
    </lineage>
</organism>
<gene>
    <name evidence="1" type="ORF">METZ01_LOCUS490319</name>
</gene>
<accession>A0A383CZS5</accession>
<protein>
    <submittedName>
        <fullName evidence="1">Uncharacterized protein</fullName>
    </submittedName>
</protein>
<evidence type="ECO:0000313" key="1">
    <source>
        <dbReference type="EMBL" id="SVE37465.1"/>
    </source>
</evidence>
<proteinExistence type="predicted"/>
<dbReference type="EMBL" id="UINC01212927">
    <property type="protein sequence ID" value="SVE37465.1"/>
    <property type="molecule type" value="Genomic_DNA"/>
</dbReference>
<reference evidence="1" key="1">
    <citation type="submission" date="2018-05" db="EMBL/GenBank/DDBJ databases">
        <authorList>
            <person name="Lanie J.A."/>
            <person name="Ng W.-L."/>
            <person name="Kazmierczak K.M."/>
            <person name="Andrzejewski T.M."/>
            <person name="Davidsen T.M."/>
            <person name="Wayne K.J."/>
            <person name="Tettelin H."/>
            <person name="Glass J.I."/>
            <person name="Rusch D."/>
            <person name="Podicherti R."/>
            <person name="Tsui H.-C.T."/>
            <person name="Winkler M.E."/>
        </authorList>
    </citation>
    <scope>NUCLEOTIDE SEQUENCE</scope>
</reference>
<sequence>MFLLGDGGSLVFLPVILRVKLSGLIMGWPWIRVNEPGFNIDDSPQRMTVPILLAYDNGIMSIRDDARNRCLDTLHTGLITEEGAVVQSKPIRHEYLRSVVVSLKAIG</sequence>
<name>A0A383CZS5_9ZZZZ</name>
<dbReference type="AlphaFoldDB" id="A0A383CZS5"/>